<dbReference type="Gene3D" id="2.60.40.2610">
    <property type="entry name" value="Outer membrane usher protein FimD, plug domain"/>
    <property type="match status" value="1"/>
</dbReference>
<protein>
    <submittedName>
        <fullName evidence="3">Fimbrial biogenesis outer membrane usher protein</fullName>
    </submittedName>
</protein>
<dbReference type="EMBL" id="JAGGJB010000003">
    <property type="protein sequence ID" value="MDN7124530.1"/>
    <property type="molecule type" value="Genomic_DNA"/>
</dbReference>
<dbReference type="RefSeq" id="WP_301774479.1">
    <property type="nucleotide sequence ID" value="NZ_JAGGJB010000003.1"/>
</dbReference>
<feature type="chain" id="PRO_5043756705" evidence="1">
    <location>
        <begin position="19"/>
        <end position="776"/>
    </location>
</feature>
<dbReference type="EMBL" id="JAGGJC010000001">
    <property type="protein sequence ID" value="MDN7129179.1"/>
    <property type="molecule type" value="Genomic_DNA"/>
</dbReference>
<proteinExistence type="predicted"/>
<dbReference type="Pfam" id="PF00577">
    <property type="entry name" value="Usher"/>
    <property type="match status" value="2"/>
</dbReference>
<dbReference type="PANTHER" id="PTHR30451:SF5">
    <property type="entry name" value="SLR0019 PROTEIN"/>
    <property type="match status" value="1"/>
</dbReference>
<dbReference type="InterPro" id="IPR042186">
    <property type="entry name" value="FimD_plug_dom"/>
</dbReference>
<name>A0AAW7R068_9GAMM</name>
<dbReference type="AlphaFoldDB" id="A0AAW7R068"/>
<feature type="domain" description="PapC-like C-terminal" evidence="2">
    <location>
        <begin position="693"/>
        <end position="758"/>
    </location>
</feature>
<gene>
    <name evidence="3" type="ORF">J6I90_06520</name>
    <name evidence="4" type="ORF">J6I92_04785</name>
</gene>
<dbReference type="GO" id="GO:0009297">
    <property type="term" value="P:pilus assembly"/>
    <property type="evidence" value="ECO:0007669"/>
    <property type="project" value="InterPro"/>
</dbReference>
<evidence type="ECO:0000313" key="4">
    <source>
        <dbReference type="EMBL" id="MDN7129179.1"/>
    </source>
</evidence>
<keyword evidence="5" id="KW-1185">Reference proteome</keyword>
<accession>A0AAW7R068</accession>
<dbReference type="InterPro" id="IPR000015">
    <property type="entry name" value="Fimb_usher"/>
</dbReference>
<keyword evidence="1" id="KW-0732">Signal</keyword>
<dbReference type="GO" id="GO:0015473">
    <property type="term" value="F:fimbrial usher porin activity"/>
    <property type="evidence" value="ECO:0007669"/>
    <property type="project" value="InterPro"/>
</dbReference>
<evidence type="ECO:0000256" key="1">
    <source>
        <dbReference type="SAM" id="SignalP"/>
    </source>
</evidence>
<dbReference type="InterPro" id="IPR025949">
    <property type="entry name" value="PapC-like_C"/>
</dbReference>
<sequence length="776" mass="86182">MMLSLARALALLLTFAIAALFGAAPQAQESTAVEELWVDVTLNRQQGFGTVLALARDGDVLLAAGDLKRWRVELPEQAALQHYGESYYSLKQLNTEYNLNRSLMRLSLELPPELFSESKLQGYQRPPIELSPSAPGAYFNYDVTATHDTFMTSAAGFLELGLFNAWGSLNQTSVHRYNSDAADTESLRLNTVWRSDFPERMNSLYIGDFLTRSAGWSRDVRLAGIKWETNFATQPEMIKVPTLAFTGLATEPSTVDLYINDALRFRQRVPTGPFAIDELPSITGYGDVQLVVTDLLGRQRAISQSYFTDRRALRAGLHDYSYALGTVRQDYGLSSGNYSSWLADIHHRYGVSNDFTAEVTARLSDDYQQLGVSGIQALPWQNSMTFALVGNHHSEGKGQLLQLGLQHHRRQFNFGVDAQKTFADFRISPPVLQQPLPYPKLQLRSYLSVSGTPLGNLRLAYTRQQRDDENLAFINAGLTKHLPGLGHLSLHGLKFFKGEQDFQLSLALNIPFGKGANFSTGATHYTERDTAFMQVQRQTPVGHGVGYRLRQGFFDQPRSQADLNFNSSVGSFAANYSRTDNLQAYRATARGSLSYVGGYLSLGQPVRDSFGLVHVPGTENVRVYAENQHIATTDEEGFAFIPRLRAYQRNRIRLDATDFPLSTTVATLQREIAPYHRSGVVITFPITSSASVMLNLVNAQGAFIPVGAKAYLAGQDDPVPVGYEGLLYLTDSQGKQQVEVHYQQNGEMQQCLLEFEVPQDGTSLHDLGKRTCDASV</sequence>
<dbReference type="InterPro" id="IPR043142">
    <property type="entry name" value="PapC-like_C_sf"/>
</dbReference>
<feature type="signal peptide" evidence="1">
    <location>
        <begin position="1"/>
        <end position="18"/>
    </location>
</feature>
<dbReference type="Gene3D" id="2.60.40.3110">
    <property type="match status" value="1"/>
</dbReference>
<dbReference type="Gene3D" id="2.60.40.2070">
    <property type="match status" value="1"/>
</dbReference>
<dbReference type="Proteomes" id="UP001169492">
    <property type="component" value="Unassembled WGS sequence"/>
</dbReference>
<organism evidence="3 6">
    <name type="scientific">Pseudidiomarina terrestris</name>
    <dbReference type="NCBI Taxonomy" id="2820060"/>
    <lineage>
        <taxon>Bacteria</taxon>
        <taxon>Pseudomonadati</taxon>
        <taxon>Pseudomonadota</taxon>
        <taxon>Gammaproteobacteria</taxon>
        <taxon>Alteromonadales</taxon>
        <taxon>Idiomarinaceae</taxon>
        <taxon>Pseudidiomarina</taxon>
    </lineage>
</organism>
<dbReference type="Proteomes" id="UP001169491">
    <property type="component" value="Unassembled WGS sequence"/>
</dbReference>
<evidence type="ECO:0000259" key="2">
    <source>
        <dbReference type="Pfam" id="PF13953"/>
    </source>
</evidence>
<evidence type="ECO:0000313" key="3">
    <source>
        <dbReference type="EMBL" id="MDN7124530.1"/>
    </source>
</evidence>
<evidence type="ECO:0000313" key="6">
    <source>
        <dbReference type="Proteomes" id="UP001169492"/>
    </source>
</evidence>
<evidence type="ECO:0000313" key="5">
    <source>
        <dbReference type="Proteomes" id="UP001169491"/>
    </source>
</evidence>
<reference evidence="5 6" key="1">
    <citation type="submission" date="2021-03" db="EMBL/GenBank/DDBJ databases">
        <title>Pseudidiomarina terrestris, a new bacterium isolated from saline soil.</title>
        <authorList>
            <person name="Galisteo C."/>
            <person name="De La Haba R."/>
            <person name="Sanchez-Porro C."/>
            <person name="Ventosa A."/>
        </authorList>
    </citation>
    <scope>NUCLEOTIDE SEQUENCE [LARGE SCALE GENOMIC DNA]</scope>
    <source>
        <strain evidence="3 6">1APP75-32.1</strain>
        <strain evidence="5">1APR75-15</strain>
        <strain evidence="4">1ASR75-15</strain>
    </source>
</reference>
<dbReference type="Pfam" id="PF13953">
    <property type="entry name" value="PapC_C"/>
    <property type="match status" value="1"/>
</dbReference>
<dbReference type="GO" id="GO:0009279">
    <property type="term" value="C:cell outer membrane"/>
    <property type="evidence" value="ECO:0007669"/>
    <property type="project" value="TreeGrafter"/>
</dbReference>
<comment type="caution">
    <text evidence="3">The sequence shown here is derived from an EMBL/GenBank/DDBJ whole genome shotgun (WGS) entry which is preliminary data.</text>
</comment>
<dbReference type="PANTHER" id="PTHR30451">
    <property type="entry name" value="OUTER MEMBRANE USHER PROTEIN"/>
    <property type="match status" value="1"/>
</dbReference>